<evidence type="ECO:0000256" key="5">
    <source>
        <dbReference type="SAM" id="MobiDB-lite"/>
    </source>
</evidence>
<dbReference type="InterPro" id="IPR022812">
    <property type="entry name" value="Dynamin"/>
</dbReference>
<gene>
    <name evidence="9" type="ORF">FOL47_004306</name>
</gene>
<feature type="binding site" evidence="3">
    <location>
        <position position="99"/>
    </location>
    <ligand>
        <name>ATP</name>
        <dbReference type="ChEBI" id="CHEBI:30616"/>
    </ligand>
</feature>
<dbReference type="GO" id="GO:0008270">
    <property type="term" value="F:zinc ion binding"/>
    <property type="evidence" value="ECO:0007669"/>
    <property type="project" value="UniProtKB-KW"/>
</dbReference>
<dbReference type="InterPro" id="IPR000719">
    <property type="entry name" value="Prot_kinase_dom"/>
</dbReference>
<dbReference type="PROSITE" id="PS50103">
    <property type="entry name" value="ZF_C3H1"/>
    <property type="match status" value="1"/>
</dbReference>
<sequence>MSRYSYGGDRGPPPHDSAPSQLTGSLQPVSSGESGVAVSIIQQLEVKPTLGHQPLIPPNTEFAGKYSAVRRLGYGTFSEIYLGAEIGAADATVPPIALKVEKPLRCVPRVLTYEAKVMQWLKRHDPSIAIPQVYFLGTDMVIVPWGPEYPTTVVAMQLCPGESLSVVRRRIGKFSPFSLAALGRGMLETLHRMHKLGYIHRDVKPSNWLVSSCPEGGPPPKLEALLIDFGLAKRVDATHSPEEDRALYAADDQPPRTTQAHSFRGTTNYVSPSGGHLTYIDDYWSLAFVFLDLALGGLPWKSLERTSSDELGSSGEPLTQREKVAEIKRDLVRYATYRAKDSPALACFAGPRASSLPQKSTPPSEVFEAVPTELLELVALVDVASTRVESMAGSGGEEAAAKAAATLMDGLYKTMDDILLRLLNRLGRGSTSDPVEIAVRVHGELMVQNPLAPPPVHHSRRSTASVSASSMEDGSDRERSHGPPPPLTSPSDLTDDVTLVSTDTIISRLAEEFGSSIDGRLDHILDKVITTDRVPGVLRRHDVEIELTDKLSRDNVRLMCALFQASDLGNIGHMSLDDHGQPLCLWYLFRGSCPLGDTCPLKHPQALQWGTEPGKQANRLCADQLLTGRCRDPMRCNRVHKFGSEEVEDYLMTGRVPRKEPAGLVQEPPVARPAPPFLAHMPPKRKRKRSRQLTGSSSYAAYHQQQMQGYGGGAPGMGWGGGAGPQYAHKVPIQMTMLSTPRSTAFGILRLASPPLFRRLSTVATGDVVRQGELLLGVSMGKLFVGYAVLDYQTSGPVKFGLIDVRDSTDVHQRADQVTSALRAVKEEREADFNSDHPDAATTEGLQWHIGYQEHLHGYPHKRGSTQRKYLDGLKLHGIVQHDLHRVFNPPGVEPPRVKIYPVASRVARRFMGVENVGQPSRMELHRLAVEEIPDFPALYHQNGQLNECVYYMSDAWAVAAYTKQLVQAARFQADTTAFDRAKASVMKNNKHIRELIEARDAAKTRRIARDLDDVVNSRVEKLATDMWMKSKRRAEREAEKSSEQVGANWIAYLHHLPSFMDQLIPVINRLQDLLSTVGLHVTLDLPQLAVVGCQSVGKTSVLEALVGRDFLPRGTGIVTRRPLILQLRNTTKDQVVGPTIKGGTAGDKTAKEWGEFSHCPDK</sequence>
<feature type="compositionally biased region" description="Polar residues" evidence="5">
    <location>
        <begin position="18"/>
        <end position="30"/>
    </location>
</feature>
<keyword evidence="2" id="KW-0862">Zinc</keyword>
<evidence type="ECO:0000259" key="7">
    <source>
        <dbReference type="PROSITE" id="PS50103"/>
    </source>
</evidence>
<dbReference type="PROSITE" id="PS50011">
    <property type="entry name" value="PROTEIN_KINASE_DOM"/>
    <property type="match status" value="1"/>
</dbReference>
<keyword evidence="10" id="KW-1185">Reference proteome</keyword>
<dbReference type="InterPro" id="IPR001401">
    <property type="entry name" value="Dynamin_GTPase"/>
</dbReference>
<dbReference type="EMBL" id="JAAPAO010000245">
    <property type="protein sequence ID" value="KAF4666036.1"/>
    <property type="molecule type" value="Genomic_DNA"/>
</dbReference>
<dbReference type="Gene3D" id="3.40.50.300">
    <property type="entry name" value="P-loop containing nucleotide triphosphate hydrolases"/>
    <property type="match status" value="1"/>
</dbReference>
<dbReference type="AlphaFoldDB" id="A0A7J6M3M2"/>
<dbReference type="InterPro" id="IPR011009">
    <property type="entry name" value="Kinase-like_dom_sf"/>
</dbReference>
<feature type="compositionally biased region" description="Basic and acidic residues" evidence="5">
    <location>
        <begin position="1149"/>
        <end position="1163"/>
    </location>
</feature>
<dbReference type="OrthoDB" id="5061070at2759"/>
<protein>
    <recommendedName>
        <fullName evidence="1">Casein kinase I</fullName>
    </recommendedName>
</protein>
<dbReference type="InterPro" id="IPR050235">
    <property type="entry name" value="CK1_Ser-Thr_kinase"/>
</dbReference>
<dbReference type="SUPFAM" id="SSF56112">
    <property type="entry name" value="Protein kinase-like (PK-like)"/>
    <property type="match status" value="1"/>
</dbReference>
<dbReference type="GO" id="GO:0005524">
    <property type="term" value="F:ATP binding"/>
    <property type="evidence" value="ECO:0007669"/>
    <property type="project" value="UniProtKB-UniRule"/>
</dbReference>
<accession>A0A7J6M3M2</accession>
<feature type="domain" description="Protein kinase" evidence="6">
    <location>
        <begin position="66"/>
        <end position="353"/>
    </location>
</feature>
<dbReference type="Gene3D" id="1.10.510.10">
    <property type="entry name" value="Transferase(Phosphotransferase) domain 1"/>
    <property type="match status" value="1"/>
</dbReference>
<feature type="region of interest" description="Disordered" evidence="5">
    <location>
        <begin position="1137"/>
        <end position="1163"/>
    </location>
</feature>
<dbReference type="GO" id="GO:0005525">
    <property type="term" value="F:GTP binding"/>
    <property type="evidence" value="ECO:0007669"/>
    <property type="project" value="UniProtKB-KW"/>
</dbReference>
<feature type="non-terminal residue" evidence="9">
    <location>
        <position position="1163"/>
    </location>
</feature>
<dbReference type="InterPro" id="IPR017441">
    <property type="entry name" value="Protein_kinase_ATP_BS"/>
</dbReference>
<dbReference type="SUPFAM" id="SSF52540">
    <property type="entry name" value="P-loop containing nucleoside triphosphate hydrolases"/>
    <property type="match status" value="1"/>
</dbReference>
<feature type="region of interest" description="Disordered" evidence="5">
    <location>
        <begin position="449"/>
        <end position="495"/>
    </location>
</feature>
<feature type="domain" description="C3H1-type" evidence="7">
    <location>
        <begin position="578"/>
        <end position="606"/>
    </location>
</feature>
<evidence type="ECO:0000256" key="1">
    <source>
        <dbReference type="ARBA" id="ARBA00023860"/>
    </source>
</evidence>
<dbReference type="SMART" id="SM00220">
    <property type="entry name" value="S_TKc"/>
    <property type="match status" value="1"/>
</dbReference>
<dbReference type="GO" id="GO:0004672">
    <property type="term" value="F:protein kinase activity"/>
    <property type="evidence" value="ECO:0007669"/>
    <property type="project" value="InterPro"/>
</dbReference>
<dbReference type="InterPro" id="IPR019762">
    <property type="entry name" value="Dynamin_GTPase_CS"/>
</dbReference>
<dbReference type="InterPro" id="IPR030381">
    <property type="entry name" value="G_DYNAMIN_dom"/>
</dbReference>
<evidence type="ECO:0000259" key="6">
    <source>
        <dbReference type="PROSITE" id="PS50011"/>
    </source>
</evidence>
<dbReference type="Pfam" id="PF00350">
    <property type="entry name" value="Dynamin_N"/>
    <property type="match status" value="1"/>
</dbReference>
<keyword evidence="2" id="KW-0863">Zinc-finger</keyword>
<organism evidence="9 10">
    <name type="scientific">Perkinsus chesapeaki</name>
    <name type="common">Clam parasite</name>
    <name type="synonym">Perkinsus andrewsi</name>
    <dbReference type="NCBI Taxonomy" id="330153"/>
    <lineage>
        <taxon>Eukaryota</taxon>
        <taxon>Sar</taxon>
        <taxon>Alveolata</taxon>
        <taxon>Perkinsozoa</taxon>
        <taxon>Perkinsea</taxon>
        <taxon>Perkinsida</taxon>
        <taxon>Perkinsidae</taxon>
        <taxon>Perkinsus</taxon>
    </lineage>
</organism>
<evidence type="ECO:0000256" key="2">
    <source>
        <dbReference type="PROSITE-ProRule" id="PRU00723"/>
    </source>
</evidence>
<proteinExistence type="inferred from homology"/>
<keyword evidence="2" id="KW-0479">Metal-binding</keyword>
<dbReference type="PRINTS" id="PR00195">
    <property type="entry name" value="DYNAMIN"/>
</dbReference>
<dbReference type="PROSITE" id="PS00410">
    <property type="entry name" value="G_DYNAMIN_1"/>
    <property type="match status" value="1"/>
</dbReference>
<feature type="domain" description="Dynamin-type G" evidence="8">
    <location>
        <begin position="1083"/>
        <end position="1163"/>
    </location>
</feature>
<dbReference type="PANTHER" id="PTHR11909">
    <property type="entry name" value="CASEIN KINASE-RELATED"/>
    <property type="match status" value="1"/>
</dbReference>
<name>A0A7J6M3M2_PERCH</name>
<evidence type="ECO:0000313" key="10">
    <source>
        <dbReference type="Proteomes" id="UP000591131"/>
    </source>
</evidence>
<dbReference type="InterPro" id="IPR000571">
    <property type="entry name" value="Znf_CCCH"/>
</dbReference>
<reference evidence="9 10" key="1">
    <citation type="submission" date="2020-04" db="EMBL/GenBank/DDBJ databases">
        <title>Perkinsus chesapeaki whole genome sequence.</title>
        <authorList>
            <person name="Bogema D.R."/>
        </authorList>
    </citation>
    <scope>NUCLEOTIDE SEQUENCE [LARGE SCALE GENOMIC DNA]</scope>
    <source>
        <strain evidence="9">ATCC PRA-425</strain>
    </source>
</reference>
<feature type="region of interest" description="Disordered" evidence="5">
    <location>
        <begin position="1"/>
        <end position="30"/>
    </location>
</feature>
<keyword evidence="3 4" id="KW-0547">Nucleotide-binding</keyword>
<feature type="zinc finger region" description="C3H1-type" evidence="2">
    <location>
        <begin position="578"/>
        <end position="606"/>
    </location>
</feature>
<evidence type="ECO:0000259" key="8">
    <source>
        <dbReference type="PROSITE" id="PS51718"/>
    </source>
</evidence>
<evidence type="ECO:0000313" key="9">
    <source>
        <dbReference type="EMBL" id="KAF4666036.1"/>
    </source>
</evidence>
<dbReference type="InterPro" id="IPR045063">
    <property type="entry name" value="Dynamin_N"/>
</dbReference>
<comment type="similarity">
    <text evidence="4">Belongs to the TRAFAC class dynamin-like GTPase superfamily. Dynamin/Fzo/YdjA family.</text>
</comment>
<keyword evidence="4" id="KW-0342">GTP-binding</keyword>
<dbReference type="PROSITE" id="PS51718">
    <property type="entry name" value="G_DYNAMIN_2"/>
    <property type="match status" value="1"/>
</dbReference>
<evidence type="ECO:0000256" key="4">
    <source>
        <dbReference type="RuleBase" id="RU003932"/>
    </source>
</evidence>
<dbReference type="GO" id="GO:0003924">
    <property type="term" value="F:GTPase activity"/>
    <property type="evidence" value="ECO:0007669"/>
    <property type="project" value="InterPro"/>
</dbReference>
<dbReference type="SMART" id="SM00053">
    <property type="entry name" value="DYNc"/>
    <property type="match status" value="1"/>
</dbReference>
<feature type="compositionally biased region" description="Basic residues" evidence="5">
    <location>
        <begin position="682"/>
        <end position="691"/>
    </location>
</feature>
<dbReference type="PROSITE" id="PS00107">
    <property type="entry name" value="PROTEIN_KINASE_ATP"/>
    <property type="match status" value="1"/>
</dbReference>
<feature type="region of interest" description="Disordered" evidence="5">
    <location>
        <begin position="665"/>
        <end position="697"/>
    </location>
</feature>
<dbReference type="Gene3D" id="4.10.1000.10">
    <property type="entry name" value="Zinc finger, CCCH-type"/>
    <property type="match status" value="1"/>
</dbReference>
<dbReference type="InterPro" id="IPR027417">
    <property type="entry name" value="P-loop_NTPase"/>
</dbReference>
<keyword evidence="3" id="KW-0067">ATP-binding</keyword>
<evidence type="ECO:0000256" key="3">
    <source>
        <dbReference type="PROSITE-ProRule" id="PRU10141"/>
    </source>
</evidence>
<dbReference type="Proteomes" id="UP000591131">
    <property type="component" value="Unassembled WGS sequence"/>
</dbReference>
<comment type="caution">
    <text evidence="9">The sequence shown here is derived from an EMBL/GenBank/DDBJ whole genome shotgun (WGS) entry which is preliminary data.</text>
</comment>
<dbReference type="Pfam" id="PF00069">
    <property type="entry name" value="Pkinase"/>
    <property type="match status" value="1"/>
</dbReference>